<dbReference type="Proteomes" id="UP000183053">
    <property type="component" value="Unassembled WGS sequence"/>
</dbReference>
<organism evidence="1 2">
    <name type="scientific">Tsukamurella pulmonis</name>
    <dbReference type="NCBI Taxonomy" id="47312"/>
    <lineage>
        <taxon>Bacteria</taxon>
        <taxon>Bacillati</taxon>
        <taxon>Actinomycetota</taxon>
        <taxon>Actinomycetes</taxon>
        <taxon>Mycobacteriales</taxon>
        <taxon>Tsukamurellaceae</taxon>
        <taxon>Tsukamurella</taxon>
    </lineage>
</organism>
<keyword evidence="2" id="KW-1185">Reference proteome</keyword>
<accession>A0A1H1G5R1</accession>
<proteinExistence type="predicted"/>
<gene>
    <name evidence="1" type="ORF">SAMN04489765_3120</name>
</gene>
<reference evidence="2" key="1">
    <citation type="submission" date="2016-10" db="EMBL/GenBank/DDBJ databases">
        <authorList>
            <person name="Varghese N."/>
            <person name="Submissions S."/>
        </authorList>
    </citation>
    <scope>NUCLEOTIDE SEQUENCE [LARGE SCALE GENOMIC DNA]</scope>
    <source>
        <strain evidence="2">DSM 44142</strain>
    </source>
</reference>
<evidence type="ECO:0000313" key="1">
    <source>
        <dbReference type="EMBL" id="SDR08405.1"/>
    </source>
</evidence>
<name>A0A1H1G5R1_9ACTN</name>
<dbReference type="AlphaFoldDB" id="A0A1H1G5R1"/>
<evidence type="ECO:0000313" key="2">
    <source>
        <dbReference type="Proteomes" id="UP000183053"/>
    </source>
</evidence>
<sequence>MSAPVPDPSDWWHTVPALFDREYDDPALRAMSRAACDRYVTVMDAGEGPHKNKRTRFSDGAASYLARVRMARDELRLAPSMQSMGMPWNFFHTNTGRRPMSLRAKYRPTEQQIRTKTHKDALARDEGAKFAHDLETYPLAVEAAEQGGSAIKTVVLAGGHEGNYEFLVVPGCWTGYRLAQYVAKHLIVRECAFCHVTQCNSRGLDDFLLVDSGGTMYVLPGCEGCRSSISKEVERLVEEGIPVRVDWIAGRSDGYLASVGYPDQRFW</sequence>
<protein>
    <submittedName>
        <fullName evidence="1">Uncharacterized protein</fullName>
    </submittedName>
</protein>
<dbReference type="EMBL" id="FNLF01000002">
    <property type="protein sequence ID" value="SDR08405.1"/>
    <property type="molecule type" value="Genomic_DNA"/>
</dbReference>